<reference evidence="14 18" key="4">
    <citation type="submission" date="2018-06" db="EMBL/GenBank/DDBJ databases">
        <authorList>
            <consortium name="Pathogen Informatics"/>
            <person name="Doyle S."/>
        </authorList>
    </citation>
    <scope>NUCLEOTIDE SEQUENCE [LARGE SCALE GENOMIC DNA]</scope>
    <source>
        <strain evidence="14 18">NCTC8185</strain>
    </source>
</reference>
<dbReference type="PANTHER" id="PTHR30582">
    <property type="entry name" value="L,D-TRANSPEPTIDASE"/>
    <property type="match status" value="1"/>
</dbReference>
<evidence type="ECO:0000256" key="7">
    <source>
        <dbReference type="SAM" id="Phobius"/>
    </source>
</evidence>
<keyword evidence="3 6" id="KW-0133">Cell shape</keyword>
<dbReference type="GO" id="GO:0016740">
    <property type="term" value="F:transferase activity"/>
    <property type="evidence" value="ECO:0007669"/>
    <property type="project" value="UniProtKB-KW"/>
</dbReference>
<evidence type="ECO:0000313" key="9">
    <source>
        <dbReference type="EMBL" id="KLJ30587.1"/>
    </source>
</evidence>
<dbReference type="GO" id="GO:0071972">
    <property type="term" value="F:peptidoglycan L,D-transpeptidase activity"/>
    <property type="evidence" value="ECO:0007669"/>
    <property type="project" value="TreeGrafter"/>
</dbReference>
<dbReference type="RefSeq" id="WP_001231800.1">
    <property type="nucleotide sequence ID" value="NZ_AP018935.1"/>
</dbReference>
<keyword evidence="2 14" id="KW-0808">Transferase</keyword>
<name>A0A076Z3B3_STRAG</name>
<dbReference type="GO" id="GO:0008360">
    <property type="term" value="P:regulation of cell shape"/>
    <property type="evidence" value="ECO:0007669"/>
    <property type="project" value="UniProtKB-UniRule"/>
</dbReference>
<dbReference type="InterPro" id="IPR038063">
    <property type="entry name" value="Transpep_catalytic_dom"/>
</dbReference>
<evidence type="ECO:0000256" key="2">
    <source>
        <dbReference type="ARBA" id="ARBA00022679"/>
    </source>
</evidence>
<dbReference type="EMBL" id="JASOIH010000001">
    <property type="protein sequence ID" value="MDK6898930.1"/>
    <property type="molecule type" value="Genomic_DNA"/>
</dbReference>
<evidence type="ECO:0000256" key="4">
    <source>
        <dbReference type="ARBA" id="ARBA00022984"/>
    </source>
</evidence>
<dbReference type="AlphaFoldDB" id="A0A076Z3B3"/>
<keyword evidence="4 6" id="KW-0573">Peptidoglycan synthesis</keyword>
<dbReference type="Proteomes" id="UP000035346">
    <property type="component" value="Unassembled WGS sequence"/>
</dbReference>
<dbReference type="EMBL" id="QHGZ01000184">
    <property type="protein sequence ID" value="RDY79813.1"/>
    <property type="molecule type" value="Genomic_DNA"/>
</dbReference>
<organism evidence="14 18">
    <name type="scientific">Streptococcus agalactiae</name>
    <dbReference type="NCBI Taxonomy" id="1311"/>
    <lineage>
        <taxon>Bacteria</taxon>
        <taxon>Bacillati</taxon>
        <taxon>Bacillota</taxon>
        <taxon>Bacilli</taxon>
        <taxon>Lactobacillales</taxon>
        <taxon>Streptococcaceae</taxon>
        <taxon>Streptococcus</taxon>
    </lineage>
</organism>
<dbReference type="EMBL" id="LCVB01000013">
    <property type="protein sequence ID" value="KLJ30587.1"/>
    <property type="molecule type" value="Genomic_DNA"/>
</dbReference>
<evidence type="ECO:0000313" key="17">
    <source>
        <dbReference type="Proteomes" id="UP000093122"/>
    </source>
</evidence>
<keyword evidence="5 6" id="KW-0961">Cell wall biogenesis/degradation</keyword>
<sequence>MRKRSILPILAVLFVFMSIFSVYSIFRGDKAKEKASVIKQASQTSQTSKKEVLQKKTYPNLNKYSNLEIHVSSTRQTMTITSNDKVIFKTIVSTGAKESPTPKGTFVIEPERGDFFYNASSKEGAYYWVSFKEHGIYLFHSVPTDQQGNEIPEEAKQLGKAASHGCVRMSRADAKWFYENIPQGTTVTIK</sequence>
<feature type="domain" description="L,D-TPase catalytic" evidence="8">
    <location>
        <begin position="67"/>
        <end position="190"/>
    </location>
</feature>
<dbReference type="Pfam" id="PF03734">
    <property type="entry name" value="YkuD"/>
    <property type="match status" value="1"/>
</dbReference>
<evidence type="ECO:0000313" key="11">
    <source>
        <dbReference type="EMBL" id="MDK6898930.1"/>
    </source>
</evidence>
<feature type="active site" description="Proton donor/acceptor" evidence="6">
    <location>
        <position position="140"/>
    </location>
</feature>
<dbReference type="GO" id="GO:0009002">
    <property type="term" value="F:serine-type D-Ala-D-Ala carboxypeptidase activity"/>
    <property type="evidence" value="ECO:0007669"/>
    <property type="project" value="UniProtKB-EC"/>
</dbReference>
<dbReference type="EC" id="2.-.-.-" evidence="11 14"/>
<dbReference type="EMBL" id="LBKL01000032">
    <property type="protein sequence ID" value="KLL42630.1"/>
    <property type="molecule type" value="Genomic_DNA"/>
</dbReference>
<reference evidence="13 19" key="3">
    <citation type="journal article" date="2018" name="Emerg. Microbes Infect.">
        <title>Phenotypic and molecular analysis of nontypeable Group B streptococci: identification of cps2a and hybrid cps2a/cps5 Group B streptococcal capsule gene clusters.</title>
        <authorList>
            <person name="Alhhazmi A."/>
            <person name="Tyrrell G.J."/>
        </authorList>
    </citation>
    <scope>NUCLEOTIDE SEQUENCE [LARGE SCALE GENOMIC DNA]</scope>
    <source>
        <strain evidence="13 19">PLGBS17</strain>
    </source>
</reference>
<keyword evidence="14" id="KW-0378">Hydrolase</keyword>
<dbReference type="PROSITE" id="PS52029">
    <property type="entry name" value="LD_TPASE"/>
    <property type="match status" value="1"/>
</dbReference>
<evidence type="ECO:0000256" key="1">
    <source>
        <dbReference type="ARBA" id="ARBA00004752"/>
    </source>
</evidence>
<dbReference type="Proteomes" id="UP001230629">
    <property type="component" value="Unassembled WGS sequence"/>
</dbReference>
<comment type="pathway">
    <text evidence="1 6">Cell wall biogenesis; peptidoglycan biosynthesis.</text>
</comment>
<dbReference type="Proteomes" id="UP000093122">
    <property type="component" value="Unassembled WGS sequence"/>
</dbReference>
<dbReference type="GO" id="GO:0005576">
    <property type="term" value="C:extracellular region"/>
    <property type="evidence" value="ECO:0007669"/>
    <property type="project" value="TreeGrafter"/>
</dbReference>
<dbReference type="UniPathway" id="UPA00219"/>
<dbReference type="Gene3D" id="2.40.440.10">
    <property type="entry name" value="L,D-transpeptidase catalytic domain-like"/>
    <property type="match status" value="1"/>
</dbReference>
<evidence type="ECO:0000259" key="8">
    <source>
        <dbReference type="PROSITE" id="PS52029"/>
    </source>
</evidence>
<dbReference type="Proteomes" id="UP000256718">
    <property type="component" value="Unassembled WGS sequence"/>
</dbReference>
<dbReference type="InterPro" id="IPR005490">
    <property type="entry name" value="LD_TPept_cat_dom"/>
</dbReference>
<evidence type="ECO:0000313" key="13">
    <source>
        <dbReference type="EMBL" id="RDY79813.1"/>
    </source>
</evidence>
<feature type="transmembrane region" description="Helical" evidence="7">
    <location>
        <begin position="6"/>
        <end position="26"/>
    </location>
</feature>
<evidence type="ECO:0000313" key="12">
    <source>
        <dbReference type="EMBL" id="OCM70758.1"/>
    </source>
</evidence>
<dbReference type="EMBL" id="UHEQ01000004">
    <property type="protein sequence ID" value="SUN15025.1"/>
    <property type="molecule type" value="Genomic_DNA"/>
</dbReference>
<dbReference type="EMBL" id="MAWT01000043">
    <property type="protein sequence ID" value="OCM70758.1"/>
    <property type="molecule type" value="Genomic_DNA"/>
</dbReference>
<dbReference type="GO" id="GO:0018104">
    <property type="term" value="P:peptidoglycan-protein cross-linking"/>
    <property type="evidence" value="ECO:0007669"/>
    <property type="project" value="TreeGrafter"/>
</dbReference>
<keyword evidence="14" id="KW-0645">Protease</keyword>
<dbReference type="Proteomes" id="UP000035174">
    <property type="component" value="Unassembled WGS sequence"/>
</dbReference>
<evidence type="ECO:0000313" key="19">
    <source>
        <dbReference type="Proteomes" id="UP000256718"/>
    </source>
</evidence>
<proteinExistence type="predicted"/>
<dbReference type="Proteomes" id="UP000254076">
    <property type="component" value="Unassembled WGS sequence"/>
</dbReference>
<keyword evidence="7" id="KW-0472">Membrane</keyword>
<evidence type="ECO:0000313" key="14">
    <source>
        <dbReference type="EMBL" id="SUN15025.1"/>
    </source>
</evidence>
<dbReference type="InterPro" id="IPR050979">
    <property type="entry name" value="LD-transpeptidase"/>
</dbReference>
<dbReference type="KEGG" id="sage:EN72_05660"/>
<evidence type="ECO:0000313" key="10">
    <source>
        <dbReference type="EMBL" id="KLL42630.1"/>
    </source>
</evidence>
<evidence type="ECO:0000256" key="5">
    <source>
        <dbReference type="ARBA" id="ARBA00023316"/>
    </source>
</evidence>
<dbReference type="GO" id="GO:0071555">
    <property type="term" value="P:cell wall organization"/>
    <property type="evidence" value="ECO:0007669"/>
    <property type="project" value="UniProtKB-UniRule"/>
</dbReference>
<feature type="active site" description="Nucleophile" evidence="6">
    <location>
        <position position="166"/>
    </location>
</feature>
<reference evidence="12 17" key="2">
    <citation type="journal article" date="2016" name="Sci. Rep.">
        <title>Serotype IV Streptococcus agalactiae ST-452 has arisen from large genomic recombination events between CC23 and the hypervirulent CC17 lineages.</title>
        <authorList>
            <person name="Campisi E."/>
            <person name="Rinaudo C.D."/>
            <person name="Donati C."/>
            <person name="Barucco M."/>
            <person name="Torricelli G."/>
            <person name="Edwards M.S."/>
            <person name="Baker C.J."/>
            <person name="Margarit I."/>
            <person name="Rosini R."/>
        </authorList>
    </citation>
    <scope>NUCLEOTIDE SEQUENCE [LARGE SCALE GENOMIC DNA]</scope>
    <source>
        <strain evidence="12 17">CZ-PW-140</strain>
    </source>
</reference>
<dbReference type="PANTHER" id="PTHR30582:SF2">
    <property type="entry name" value="L,D-TRANSPEPTIDASE YCIB-RELATED"/>
    <property type="match status" value="1"/>
</dbReference>
<reference evidence="15 16" key="1">
    <citation type="journal article" date="2015" name="PLoS ONE">
        <title>Genomic analysis reveals the molecular basis for capsule loss in the group B streptococcus population.</title>
        <authorList>
            <consortium name="DEVANI Consortium"/>
            <person name="Rosini R."/>
            <person name="Campisi E."/>
            <person name="De Chiara M."/>
            <person name="Tettelin H."/>
            <person name="Rinaudo D."/>
            <person name="Toniolo C."/>
            <person name="Metruccio M."/>
            <person name="Guidotti S."/>
            <person name="Sorensen U.B."/>
            <person name="Kilian M."/>
            <person name="Ramirez M."/>
            <person name="Janulczyk R."/>
            <person name="Donati C."/>
            <person name="Grandi G."/>
            <person name="Margarit I."/>
        </authorList>
    </citation>
    <scope>NUCLEOTIDE SEQUENCE [LARGE SCALE GENOMIC DNA]</scope>
    <source>
        <strain evidence="10 16">DK-B-USS-215</strain>
        <strain evidence="9 15">ES-PW-063</strain>
    </source>
</reference>
<evidence type="ECO:0000313" key="15">
    <source>
        <dbReference type="Proteomes" id="UP000035174"/>
    </source>
</evidence>
<keyword evidence="7" id="KW-0812">Transmembrane</keyword>
<evidence type="ECO:0000256" key="3">
    <source>
        <dbReference type="ARBA" id="ARBA00022960"/>
    </source>
</evidence>
<protein>
    <submittedName>
        <fullName evidence="9">Cell surface protein</fullName>
    </submittedName>
    <submittedName>
        <fullName evidence="14">D-alanyl-D-alanine carboxypeptidase</fullName>
        <ecNumber evidence="14">3.4.16.4</ecNumber>
    </submittedName>
    <submittedName>
        <fullName evidence="11 13">L,D-transpeptidase</fullName>
        <ecNumber evidence="11 14">2.-.-.-</ecNumber>
    </submittedName>
</protein>
<keyword evidence="7" id="KW-1133">Transmembrane helix</keyword>
<accession>A0A076Z3B3</accession>
<evidence type="ECO:0000313" key="18">
    <source>
        <dbReference type="Proteomes" id="UP000254076"/>
    </source>
</evidence>
<keyword evidence="14" id="KW-0121">Carboxypeptidase</keyword>
<evidence type="ECO:0000313" key="16">
    <source>
        <dbReference type="Proteomes" id="UP000035346"/>
    </source>
</evidence>
<reference evidence="11" key="5">
    <citation type="submission" date="2023-05" db="EMBL/GenBank/DDBJ databases">
        <title>Cataloging the Phylogenetic Diversity of Human Bladder Bacteria.</title>
        <authorList>
            <person name="Du J."/>
        </authorList>
    </citation>
    <scope>NUCLEOTIDE SEQUENCE</scope>
    <source>
        <strain evidence="11">UMB8703</strain>
    </source>
</reference>
<dbReference type="EC" id="3.4.16.4" evidence="14"/>
<dbReference type="SUPFAM" id="SSF141523">
    <property type="entry name" value="L,D-transpeptidase catalytic domain-like"/>
    <property type="match status" value="1"/>
</dbReference>
<gene>
    <name evidence="14" type="primary">ykuD</name>
    <name evidence="12" type="ORF">AX245_04260</name>
    <name evidence="13" type="ORF">C4618_08840</name>
    <name evidence="14" type="ORF">NCTC8185_02348</name>
    <name evidence="11" type="ORF">QP229_02845</name>
    <name evidence="10" type="ORF">WA04_02490</name>
    <name evidence="9" type="ORF">WA45_01770</name>
</gene>
<dbReference type="CDD" id="cd16913">
    <property type="entry name" value="YkuD_like"/>
    <property type="match status" value="1"/>
</dbReference>
<evidence type="ECO:0000256" key="6">
    <source>
        <dbReference type="PROSITE-ProRule" id="PRU01373"/>
    </source>
</evidence>
<comment type="caution">
    <text evidence="14">The sequence shown here is derived from an EMBL/GenBank/DDBJ whole genome shotgun (WGS) entry which is preliminary data.</text>
</comment>